<dbReference type="PANTHER" id="PTHR42803:SF3">
    <property type="entry name" value="ACYL-COA DEHYDROGENASE-RELATED"/>
    <property type="match status" value="1"/>
</dbReference>
<dbReference type="Pfam" id="PF02770">
    <property type="entry name" value="Acyl-CoA_dh_M"/>
    <property type="match status" value="1"/>
</dbReference>
<dbReference type="SUPFAM" id="SSF56645">
    <property type="entry name" value="Acyl-CoA dehydrogenase NM domain-like"/>
    <property type="match status" value="1"/>
</dbReference>
<dbReference type="SUPFAM" id="SSF47203">
    <property type="entry name" value="Acyl-CoA dehydrogenase C-terminal domain-like"/>
    <property type="match status" value="1"/>
</dbReference>
<evidence type="ECO:0000259" key="6">
    <source>
        <dbReference type="Pfam" id="PF00441"/>
    </source>
</evidence>
<dbReference type="InterPro" id="IPR036250">
    <property type="entry name" value="AcylCo_DH-like_C"/>
</dbReference>
<feature type="domain" description="Acyl-CoA oxidase/dehydrogenase middle" evidence="7">
    <location>
        <begin position="157"/>
        <end position="270"/>
    </location>
</feature>
<feature type="domain" description="Acetyl-CoA dehydrogenase-like C-terminal" evidence="8">
    <location>
        <begin position="468"/>
        <end position="577"/>
    </location>
</feature>
<proteinExistence type="inferred from homology"/>
<dbReference type="InterPro" id="IPR046373">
    <property type="entry name" value="Acyl-CoA_Oxase/DH_mid-dom_sf"/>
</dbReference>
<evidence type="ECO:0000313" key="10">
    <source>
        <dbReference type="Proteomes" id="UP001429564"/>
    </source>
</evidence>
<dbReference type="RefSeq" id="WP_167684931.1">
    <property type="nucleotide sequence ID" value="NZ_QHLQ01000016.1"/>
</dbReference>
<dbReference type="Pfam" id="PF00441">
    <property type="entry name" value="Acyl-CoA_dh_1"/>
    <property type="match status" value="1"/>
</dbReference>
<dbReference type="InterPro" id="IPR037069">
    <property type="entry name" value="AcylCoA_DH/ox_N_sf"/>
</dbReference>
<sequence>MMRREIDFLLYDWLDIERLVDLAAFGDQERTDWDAFLNLSEDISENEFLSCYKATDREEPYLDNGQVRVQKDLKAALATYLKAGLHLSALDVENGGMGLPYTVATAAMAELMASNVAGSGFILLSAANTRVITEFGTPAQIASFATPQIEGSALGTMCLSEPDVGSSLGDITTRAVPDGDDAHGMRYRITGQKMWISAGDHDVTENIIHLVLAKAVQPDGSTIPGPKGTSLFIVPKVLPRSMGQVRNDIAVAGLNHKMGYRGTPNCLLNFGEDGGATGWRIGKEGEGLRIMFQMMNEARIGVGLSGAALAYRGYQLARTYAAERIQGRPIHLPSNSRPITINQHPDIRRMLLLQKVISEGALALCLKSALLCDVAQYAENGVEKKNAAALLDLLTPVIKSWPSEQGLMALHQSIQVHGGYGYTRDFDVEQLYRDSRLNPIHEGTTGIQAIDLLRRKILLDEGRTFKIFLETVRNTIKDATSFPDQAAQLSGLCDHFDSLVRAILETESTEDALSNATGFLEAFGHFVIGWIWLDLAMAGERSGDHQIAEVKKWACRYFFAAELSKIPGLLALLENDNSLTRTVPDTVLI</sequence>
<feature type="domain" description="Acyl-CoA dehydrogenase/oxidase C-terminal" evidence="6">
    <location>
        <begin position="285"/>
        <end position="455"/>
    </location>
</feature>
<dbReference type="InterPro" id="IPR025878">
    <property type="entry name" value="Acyl-CoA_dh-like_C_dom"/>
</dbReference>
<evidence type="ECO:0000259" key="8">
    <source>
        <dbReference type="Pfam" id="PF12806"/>
    </source>
</evidence>
<comment type="similarity">
    <text evidence="2 5">Belongs to the acyl-CoA dehydrogenase family.</text>
</comment>
<evidence type="ECO:0000256" key="2">
    <source>
        <dbReference type="ARBA" id="ARBA00009347"/>
    </source>
</evidence>
<gene>
    <name evidence="9" type="ORF">DL239_15115</name>
</gene>
<dbReference type="InterPro" id="IPR052166">
    <property type="entry name" value="Diverse_Acyl-CoA_DH"/>
</dbReference>
<name>A0ABX0W9G9_9RHOB</name>
<keyword evidence="3 5" id="KW-0285">Flavoprotein</keyword>
<keyword evidence="5" id="KW-0560">Oxidoreductase</keyword>
<dbReference type="InterPro" id="IPR009075">
    <property type="entry name" value="AcylCo_DH/oxidase_C"/>
</dbReference>
<dbReference type="Gene3D" id="2.40.110.10">
    <property type="entry name" value="Butyryl-CoA Dehydrogenase, subunit A, domain 2"/>
    <property type="match status" value="1"/>
</dbReference>
<dbReference type="Gene3D" id="1.10.540.10">
    <property type="entry name" value="Acyl-CoA dehydrogenase/oxidase, N-terminal domain"/>
    <property type="match status" value="1"/>
</dbReference>
<dbReference type="Proteomes" id="UP001429564">
    <property type="component" value="Unassembled WGS sequence"/>
</dbReference>
<evidence type="ECO:0000256" key="1">
    <source>
        <dbReference type="ARBA" id="ARBA00001974"/>
    </source>
</evidence>
<dbReference type="PANTHER" id="PTHR42803">
    <property type="entry name" value="ACYL-COA DEHYDROGENASE"/>
    <property type="match status" value="1"/>
</dbReference>
<dbReference type="EMBL" id="QHLQ01000016">
    <property type="protein sequence ID" value="NIZ62304.1"/>
    <property type="molecule type" value="Genomic_DNA"/>
</dbReference>
<dbReference type="InterPro" id="IPR006091">
    <property type="entry name" value="Acyl-CoA_Oxase/DH_mid-dom"/>
</dbReference>
<organism evidence="9 10">
    <name type="scientific">Parasedimentitalea denitrificans</name>
    <dbReference type="NCBI Taxonomy" id="2211118"/>
    <lineage>
        <taxon>Bacteria</taxon>
        <taxon>Pseudomonadati</taxon>
        <taxon>Pseudomonadota</taxon>
        <taxon>Alphaproteobacteria</taxon>
        <taxon>Rhodobacterales</taxon>
        <taxon>Paracoccaceae</taxon>
        <taxon>Parasedimentitalea</taxon>
    </lineage>
</organism>
<evidence type="ECO:0000259" key="7">
    <source>
        <dbReference type="Pfam" id="PF02770"/>
    </source>
</evidence>
<dbReference type="Pfam" id="PF12806">
    <property type="entry name" value="Acyl-CoA_dh_C"/>
    <property type="match status" value="1"/>
</dbReference>
<comment type="cofactor">
    <cofactor evidence="1 5">
        <name>FAD</name>
        <dbReference type="ChEBI" id="CHEBI:57692"/>
    </cofactor>
</comment>
<comment type="caution">
    <text evidence="9">The sequence shown here is derived from an EMBL/GenBank/DDBJ whole genome shotgun (WGS) entry which is preliminary data.</text>
</comment>
<evidence type="ECO:0000256" key="4">
    <source>
        <dbReference type="ARBA" id="ARBA00022827"/>
    </source>
</evidence>
<keyword evidence="10" id="KW-1185">Reference proteome</keyword>
<protein>
    <submittedName>
        <fullName evidence="9">Acyl-CoA dehydrogenase</fullName>
    </submittedName>
</protein>
<reference evidence="9 10" key="1">
    <citation type="submission" date="2018-05" db="EMBL/GenBank/DDBJ databases">
        <authorList>
            <person name="Zhang Y.-J."/>
        </authorList>
    </citation>
    <scope>NUCLEOTIDE SEQUENCE [LARGE SCALE GENOMIC DNA]</scope>
    <source>
        <strain evidence="9 10">CY04</strain>
    </source>
</reference>
<accession>A0ABX0W9G9</accession>
<keyword evidence="4 5" id="KW-0274">FAD</keyword>
<evidence type="ECO:0000256" key="3">
    <source>
        <dbReference type="ARBA" id="ARBA00022630"/>
    </source>
</evidence>
<evidence type="ECO:0000313" key="9">
    <source>
        <dbReference type="EMBL" id="NIZ62304.1"/>
    </source>
</evidence>
<dbReference type="Gene3D" id="1.20.140.10">
    <property type="entry name" value="Butyryl-CoA Dehydrogenase, subunit A, domain 3"/>
    <property type="match status" value="1"/>
</dbReference>
<evidence type="ECO:0000256" key="5">
    <source>
        <dbReference type="RuleBase" id="RU362125"/>
    </source>
</evidence>
<dbReference type="InterPro" id="IPR009100">
    <property type="entry name" value="AcylCoA_DH/oxidase_NM_dom_sf"/>
</dbReference>